<keyword evidence="2" id="KW-1133">Transmembrane helix</keyword>
<reference evidence="3 4" key="1">
    <citation type="submission" date="2024-09" db="EMBL/GenBank/DDBJ databases">
        <authorList>
            <person name="Sun Q."/>
            <person name="Mori K."/>
        </authorList>
    </citation>
    <scope>NUCLEOTIDE SEQUENCE [LARGE SCALE GENOMIC DNA]</scope>
    <source>
        <strain evidence="3 4">CCM 3426</strain>
    </source>
</reference>
<dbReference type="PROSITE" id="PS51257">
    <property type="entry name" value="PROKAR_LIPOPROTEIN"/>
    <property type="match status" value="1"/>
</dbReference>
<feature type="compositionally biased region" description="Basic residues" evidence="1">
    <location>
        <begin position="182"/>
        <end position="192"/>
    </location>
</feature>
<keyword evidence="4" id="KW-1185">Reference proteome</keyword>
<feature type="transmembrane region" description="Helical" evidence="2">
    <location>
        <begin position="51"/>
        <end position="68"/>
    </location>
</feature>
<feature type="transmembrane region" description="Helical" evidence="2">
    <location>
        <begin position="108"/>
        <end position="129"/>
    </location>
</feature>
<keyword evidence="2" id="KW-0812">Transmembrane</keyword>
<dbReference type="RefSeq" id="WP_189652170.1">
    <property type="nucleotide sequence ID" value="NZ_BMRC01000025.1"/>
</dbReference>
<comment type="caution">
    <text evidence="3">The sequence shown here is derived from an EMBL/GenBank/DDBJ whole genome shotgun (WGS) entry which is preliminary data.</text>
</comment>
<organism evidence="3 4">
    <name type="scientific">Nonomuraea spiralis</name>
    <dbReference type="NCBI Taxonomy" id="46182"/>
    <lineage>
        <taxon>Bacteria</taxon>
        <taxon>Bacillati</taxon>
        <taxon>Actinomycetota</taxon>
        <taxon>Actinomycetes</taxon>
        <taxon>Streptosporangiales</taxon>
        <taxon>Streptosporangiaceae</taxon>
        <taxon>Nonomuraea</taxon>
    </lineage>
</organism>
<evidence type="ECO:0008006" key="5">
    <source>
        <dbReference type="Google" id="ProtNLM"/>
    </source>
</evidence>
<gene>
    <name evidence="3" type="ORF">ACFFV7_29975</name>
</gene>
<evidence type="ECO:0000256" key="2">
    <source>
        <dbReference type="SAM" id="Phobius"/>
    </source>
</evidence>
<protein>
    <recommendedName>
        <fullName evidence="5">MFS transporter</fullName>
    </recommendedName>
</protein>
<sequence length="243" mass="26021">MSDELGRHRLSSISADLEAGGTLLAFAAGSLACAPASSMPVLIAARAVQGVGGGGLVVTAISALAQMFTREELVRRQGHLTGVALFGTFAFIPLAIKEGTGAGSDETGLLLLALTTGQLAATTMFSVLARPDRRHHGRAHLRPAARRLDRCRRVRPAPAHRVGDTNRRDRRARVRRDLPGRRPGHRAPRQGRHPGDTGSRRSTCAHFAENGNLASGHEWPDGRVYVTVIKIDWVNAWTAPCNG</sequence>
<feature type="region of interest" description="Disordered" evidence="1">
    <location>
        <begin position="153"/>
        <end position="203"/>
    </location>
</feature>
<evidence type="ECO:0000256" key="1">
    <source>
        <dbReference type="SAM" id="MobiDB-lite"/>
    </source>
</evidence>
<dbReference type="InterPro" id="IPR036259">
    <property type="entry name" value="MFS_trans_sf"/>
</dbReference>
<proteinExistence type="predicted"/>
<dbReference type="EMBL" id="JBHMEI010000029">
    <property type="protein sequence ID" value="MFB9205455.1"/>
    <property type="molecule type" value="Genomic_DNA"/>
</dbReference>
<evidence type="ECO:0000313" key="3">
    <source>
        <dbReference type="EMBL" id="MFB9205455.1"/>
    </source>
</evidence>
<name>A0ABV5ILN5_9ACTN</name>
<dbReference type="Gene3D" id="1.20.1720.10">
    <property type="entry name" value="Multidrug resistance protein D"/>
    <property type="match status" value="1"/>
</dbReference>
<evidence type="ECO:0000313" key="4">
    <source>
        <dbReference type="Proteomes" id="UP001589647"/>
    </source>
</evidence>
<feature type="transmembrane region" description="Helical" evidence="2">
    <location>
        <begin position="80"/>
        <end position="96"/>
    </location>
</feature>
<dbReference type="Proteomes" id="UP001589647">
    <property type="component" value="Unassembled WGS sequence"/>
</dbReference>
<keyword evidence="2" id="KW-0472">Membrane</keyword>
<dbReference type="SUPFAM" id="SSF103473">
    <property type="entry name" value="MFS general substrate transporter"/>
    <property type="match status" value="1"/>
</dbReference>
<accession>A0ABV5ILN5</accession>